<dbReference type="InterPro" id="IPR036388">
    <property type="entry name" value="WH-like_DNA-bd_sf"/>
</dbReference>
<dbReference type="Gene3D" id="1.10.10.10">
    <property type="entry name" value="Winged helix-like DNA-binding domain superfamily/Winged helix DNA-binding domain"/>
    <property type="match status" value="1"/>
</dbReference>
<dbReference type="AlphaFoldDB" id="A0A849ADL4"/>
<sequence length="102" mass="11352">MHELQRAAIVLHVLHHASEEPVHGAWMSEELARHGYSLSPGTLYPTLHRLERDGLLVSEQVVVEGRSRRVYRATPAGEAALQEGRRAVRELAGEVLPKDGRS</sequence>
<comment type="caution">
    <text evidence="2">The sequence shown here is derived from an EMBL/GenBank/DDBJ whole genome shotgun (WGS) entry which is preliminary data.</text>
</comment>
<dbReference type="Pfam" id="PF03551">
    <property type="entry name" value="PadR"/>
    <property type="match status" value="1"/>
</dbReference>
<evidence type="ECO:0000313" key="2">
    <source>
        <dbReference type="EMBL" id="NNG37301.1"/>
    </source>
</evidence>
<evidence type="ECO:0000313" key="3">
    <source>
        <dbReference type="Proteomes" id="UP000562984"/>
    </source>
</evidence>
<dbReference type="PANTHER" id="PTHR33169">
    <property type="entry name" value="PADR-FAMILY TRANSCRIPTIONAL REGULATOR"/>
    <property type="match status" value="1"/>
</dbReference>
<dbReference type="InterPro" id="IPR005149">
    <property type="entry name" value="Tscrpt_reg_PadR_N"/>
</dbReference>
<organism evidence="2 3">
    <name type="scientific">Nakamurella aerolata</name>
    <dbReference type="NCBI Taxonomy" id="1656892"/>
    <lineage>
        <taxon>Bacteria</taxon>
        <taxon>Bacillati</taxon>
        <taxon>Actinomycetota</taxon>
        <taxon>Actinomycetes</taxon>
        <taxon>Nakamurellales</taxon>
        <taxon>Nakamurellaceae</taxon>
        <taxon>Nakamurella</taxon>
    </lineage>
</organism>
<dbReference type="InterPro" id="IPR052509">
    <property type="entry name" value="Metal_resp_DNA-bind_regulator"/>
</dbReference>
<dbReference type="EMBL" id="JABEND010000012">
    <property type="protein sequence ID" value="NNG37301.1"/>
    <property type="molecule type" value="Genomic_DNA"/>
</dbReference>
<reference evidence="2 3" key="1">
    <citation type="submission" date="2020-05" db="EMBL/GenBank/DDBJ databases">
        <title>Nakamurella sp. DB0629 isolated from air conditioner.</title>
        <authorList>
            <person name="Kim D.H."/>
            <person name="Kim D.-U."/>
        </authorList>
    </citation>
    <scope>NUCLEOTIDE SEQUENCE [LARGE SCALE GENOMIC DNA]</scope>
    <source>
        <strain evidence="2 3">DB0629</strain>
    </source>
</reference>
<dbReference type="SUPFAM" id="SSF46785">
    <property type="entry name" value="Winged helix' DNA-binding domain"/>
    <property type="match status" value="1"/>
</dbReference>
<dbReference type="InterPro" id="IPR036390">
    <property type="entry name" value="WH_DNA-bd_sf"/>
</dbReference>
<proteinExistence type="predicted"/>
<feature type="domain" description="Transcription regulator PadR N-terminal" evidence="1">
    <location>
        <begin position="13"/>
        <end position="83"/>
    </location>
</feature>
<dbReference type="PANTHER" id="PTHR33169:SF14">
    <property type="entry name" value="TRANSCRIPTIONAL REGULATOR RV3488"/>
    <property type="match status" value="1"/>
</dbReference>
<name>A0A849ADL4_9ACTN</name>
<dbReference type="RefSeq" id="WP_171201006.1">
    <property type="nucleotide sequence ID" value="NZ_JABEND010000012.1"/>
</dbReference>
<keyword evidence="3" id="KW-1185">Reference proteome</keyword>
<dbReference type="Proteomes" id="UP000562984">
    <property type="component" value="Unassembled WGS sequence"/>
</dbReference>
<protein>
    <submittedName>
        <fullName evidence="2">Helix-turn-helix transcriptional regulator</fullName>
    </submittedName>
</protein>
<accession>A0A849ADL4</accession>
<evidence type="ECO:0000259" key="1">
    <source>
        <dbReference type="Pfam" id="PF03551"/>
    </source>
</evidence>
<gene>
    <name evidence="2" type="ORF">HKD39_16660</name>
</gene>